<name>A0A2G5BI58_COERN</name>
<sequence length="176" mass="20343">MLSAKRADDHSTVPTLSDELVSQKQPGREGVTRQFTWSEVKQVVAANRLELLGRVTSKELAYRKDMQQIREKYGSVLNYIRNVKLAEFIADDLAEHLMILNDYPYALPENTIHYILWSKKTLTPGIVPDPTIRKIIVTRLDELLGQDKYEWVWFVNPLHLQSIPEVVHGHLIVQKL</sequence>
<feature type="compositionally biased region" description="Basic and acidic residues" evidence="1">
    <location>
        <begin position="1"/>
        <end position="11"/>
    </location>
</feature>
<reference evidence="2 3" key="1">
    <citation type="journal article" date="2015" name="Genome Biol. Evol.">
        <title>Phylogenomic analyses indicate that early fungi evolved digesting cell walls of algal ancestors of land plants.</title>
        <authorList>
            <person name="Chang Y."/>
            <person name="Wang S."/>
            <person name="Sekimoto S."/>
            <person name="Aerts A.L."/>
            <person name="Choi C."/>
            <person name="Clum A."/>
            <person name="LaButti K.M."/>
            <person name="Lindquist E.A."/>
            <person name="Yee Ngan C."/>
            <person name="Ohm R.A."/>
            <person name="Salamov A.A."/>
            <person name="Grigoriev I.V."/>
            <person name="Spatafora J.W."/>
            <person name="Berbee M.L."/>
        </authorList>
    </citation>
    <scope>NUCLEOTIDE SEQUENCE [LARGE SCALE GENOMIC DNA]</scope>
    <source>
        <strain evidence="2 3">NRRL 1564</strain>
    </source>
</reference>
<dbReference type="STRING" id="763665.A0A2G5BI58"/>
<keyword evidence="3" id="KW-1185">Reference proteome</keyword>
<feature type="compositionally biased region" description="Polar residues" evidence="1">
    <location>
        <begin position="12"/>
        <end position="25"/>
    </location>
</feature>
<protein>
    <submittedName>
        <fullName evidence="2">Uncharacterized protein</fullName>
    </submittedName>
</protein>
<gene>
    <name evidence="2" type="ORF">COEREDRAFT_79678</name>
</gene>
<dbReference type="OrthoDB" id="498286at2759"/>
<dbReference type="GO" id="GO:0006044">
    <property type="term" value="P:N-acetylglucosamine metabolic process"/>
    <property type="evidence" value="ECO:0007669"/>
    <property type="project" value="TreeGrafter"/>
</dbReference>
<dbReference type="PANTHER" id="PTHR35020">
    <property type="entry name" value="N-ACETYLGLUCOSAMINE-INDUCED PROTEIN 1"/>
    <property type="match status" value="1"/>
</dbReference>
<feature type="region of interest" description="Disordered" evidence="1">
    <location>
        <begin position="1"/>
        <end position="27"/>
    </location>
</feature>
<organism evidence="2 3">
    <name type="scientific">Coemansia reversa (strain ATCC 12441 / NRRL 1564)</name>
    <dbReference type="NCBI Taxonomy" id="763665"/>
    <lineage>
        <taxon>Eukaryota</taxon>
        <taxon>Fungi</taxon>
        <taxon>Fungi incertae sedis</taxon>
        <taxon>Zoopagomycota</taxon>
        <taxon>Kickxellomycotina</taxon>
        <taxon>Kickxellomycetes</taxon>
        <taxon>Kickxellales</taxon>
        <taxon>Kickxellaceae</taxon>
        <taxon>Coemansia</taxon>
    </lineage>
</organism>
<accession>A0A2G5BI58</accession>
<dbReference type="InterPro" id="IPR022036">
    <property type="entry name" value="DUF3605"/>
</dbReference>
<evidence type="ECO:0000256" key="1">
    <source>
        <dbReference type="SAM" id="MobiDB-lite"/>
    </source>
</evidence>
<dbReference type="Pfam" id="PF12239">
    <property type="entry name" value="DUF3605"/>
    <property type="match status" value="1"/>
</dbReference>
<dbReference type="PANTHER" id="PTHR35020:SF2">
    <property type="entry name" value="N-ACETYLGLUCOSAMINE-INDUCED PROTEIN 1"/>
    <property type="match status" value="1"/>
</dbReference>
<dbReference type="Proteomes" id="UP000242474">
    <property type="component" value="Unassembled WGS sequence"/>
</dbReference>
<dbReference type="GO" id="GO:0005737">
    <property type="term" value="C:cytoplasm"/>
    <property type="evidence" value="ECO:0007669"/>
    <property type="project" value="TreeGrafter"/>
</dbReference>
<proteinExistence type="predicted"/>
<evidence type="ECO:0000313" key="3">
    <source>
        <dbReference type="Proteomes" id="UP000242474"/>
    </source>
</evidence>
<evidence type="ECO:0000313" key="2">
    <source>
        <dbReference type="EMBL" id="PIA18671.1"/>
    </source>
</evidence>
<dbReference type="EMBL" id="KZ303489">
    <property type="protein sequence ID" value="PIA18671.1"/>
    <property type="molecule type" value="Genomic_DNA"/>
</dbReference>
<dbReference type="AlphaFoldDB" id="A0A2G5BI58"/>